<comment type="caution">
    <text evidence="10">The sequence shown here is derived from an EMBL/GenBank/DDBJ whole genome shotgun (WGS) entry which is preliminary data.</text>
</comment>
<dbReference type="AlphaFoldDB" id="A0A835PDJ4"/>
<dbReference type="InterPro" id="IPR010369">
    <property type="entry name" value="SOK"/>
</dbReference>
<reference evidence="10 11" key="1">
    <citation type="journal article" date="2020" name="Nat. Food">
        <title>A phased Vanilla planifolia genome enables genetic improvement of flavour and production.</title>
        <authorList>
            <person name="Hasing T."/>
            <person name="Tang H."/>
            <person name="Brym M."/>
            <person name="Khazi F."/>
            <person name="Huang T."/>
            <person name="Chambers A.H."/>
        </authorList>
    </citation>
    <scope>NUCLEOTIDE SEQUENCE [LARGE SCALE GENOMIC DNA]</scope>
    <source>
        <tissue evidence="10">Leaf</tissue>
    </source>
</reference>
<protein>
    <recommendedName>
        <fullName evidence="9">SOSEKI DIX-like domain-containing protein</fullName>
    </recommendedName>
</protein>
<dbReference type="GO" id="GO:0051258">
    <property type="term" value="P:protein polymerization"/>
    <property type="evidence" value="ECO:0007669"/>
    <property type="project" value="UniProtKB-ARBA"/>
</dbReference>
<evidence type="ECO:0000256" key="5">
    <source>
        <dbReference type="ARBA" id="ARBA00023136"/>
    </source>
</evidence>
<sequence>MDVNGGHGRRRMNRGETSPDQARAMKDGRRNAVAARKRLQIVYYLCRNGHLEHPHFMEISHLRNQHPRLKDVLDRLTILRGRGMPSLFSWSCKRSYKNGYVWNDLSENDVIYPAEGAEYILKGSEIIHGRDPTSSEKLQHLQLSRRSRFPAGGEAIETGEEEEEEEEEEDEEGKHNGRNSIQPYNRCSRGVITDAKLVKELSRRTTHATPRSPSMAPPSVFFLVRQRPGRLNHHLVPVRGR</sequence>
<feature type="region of interest" description="Disordered" evidence="8">
    <location>
        <begin position="1"/>
        <end position="28"/>
    </location>
</feature>
<keyword evidence="5" id="KW-0472">Membrane</keyword>
<comment type="subcellular location">
    <subcellularLocation>
        <location evidence="1">Cell membrane</location>
        <topology evidence="1">Peripheral membrane protein</topology>
        <orientation evidence="1">Cytoplasmic side</orientation>
    </subcellularLocation>
</comment>
<evidence type="ECO:0000256" key="7">
    <source>
        <dbReference type="ARBA" id="ARBA00024211"/>
    </source>
</evidence>
<proteinExistence type="inferred from homology"/>
<accession>A0A835PDJ4</accession>
<evidence type="ECO:0000256" key="1">
    <source>
        <dbReference type="ARBA" id="ARBA00004413"/>
    </source>
</evidence>
<feature type="compositionally biased region" description="Acidic residues" evidence="8">
    <location>
        <begin position="157"/>
        <end position="171"/>
    </location>
</feature>
<keyword evidence="4" id="KW-0132">Cell division</keyword>
<evidence type="ECO:0000259" key="9">
    <source>
        <dbReference type="Pfam" id="PF06136"/>
    </source>
</evidence>
<evidence type="ECO:0000256" key="8">
    <source>
        <dbReference type="SAM" id="MobiDB-lite"/>
    </source>
</evidence>
<feature type="domain" description="SOSEKI DIX-like" evidence="9">
    <location>
        <begin position="40"/>
        <end position="127"/>
    </location>
</feature>
<dbReference type="GO" id="GO:0051301">
    <property type="term" value="P:cell division"/>
    <property type="evidence" value="ECO:0007669"/>
    <property type="project" value="UniProtKB-KW"/>
</dbReference>
<comment type="similarity">
    <text evidence="7">Belongs to the SOSEKI family.</text>
</comment>
<evidence type="ECO:0000313" key="11">
    <source>
        <dbReference type="Proteomes" id="UP000639772"/>
    </source>
</evidence>
<organism evidence="10 11">
    <name type="scientific">Vanilla planifolia</name>
    <name type="common">Vanilla</name>
    <dbReference type="NCBI Taxonomy" id="51239"/>
    <lineage>
        <taxon>Eukaryota</taxon>
        <taxon>Viridiplantae</taxon>
        <taxon>Streptophyta</taxon>
        <taxon>Embryophyta</taxon>
        <taxon>Tracheophyta</taxon>
        <taxon>Spermatophyta</taxon>
        <taxon>Magnoliopsida</taxon>
        <taxon>Liliopsida</taxon>
        <taxon>Asparagales</taxon>
        <taxon>Orchidaceae</taxon>
        <taxon>Vanilloideae</taxon>
        <taxon>Vanilleae</taxon>
        <taxon>Vanilla</taxon>
    </lineage>
</organism>
<keyword evidence="6" id="KW-0131">Cell cycle</keyword>
<evidence type="ECO:0000256" key="6">
    <source>
        <dbReference type="ARBA" id="ARBA00023306"/>
    </source>
</evidence>
<evidence type="ECO:0000256" key="3">
    <source>
        <dbReference type="ARBA" id="ARBA00022475"/>
    </source>
</evidence>
<dbReference type="Pfam" id="PF06136">
    <property type="entry name" value="SOK"/>
    <property type="match status" value="1"/>
</dbReference>
<dbReference type="InterPro" id="IPR048351">
    <property type="entry name" value="SOK_DIX"/>
</dbReference>
<evidence type="ECO:0000256" key="4">
    <source>
        <dbReference type="ARBA" id="ARBA00022618"/>
    </source>
</evidence>
<dbReference type="PANTHER" id="PTHR31083">
    <property type="entry name" value="UPSTREAM OF FLC PROTEIN (DUF966)"/>
    <property type="match status" value="1"/>
</dbReference>
<dbReference type="PANTHER" id="PTHR31083:SF18">
    <property type="entry name" value="PROTEIN SOSEKI 2"/>
    <property type="match status" value="1"/>
</dbReference>
<name>A0A835PDJ4_VANPL</name>
<feature type="region of interest" description="Disordered" evidence="8">
    <location>
        <begin position="131"/>
        <end position="186"/>
    </location>
</feature>
<gene>
    <name evidence="10" type="ORF">HPP92_027134</name>
</gene>
<dbReference type="GO" id="GO:0005886">
    <property type="term" value="C:plasma membrane"/>
    <property type="evidence" value="ECO:0007669"/>
    <property type="project" value="UniProtKB-SubCell"/>
</dbReference>
<dbReference type="EMBL" id="JADCNM010000162">
    <property type="protein sequence ID" value="KAG0449702.1"/>
    <property type="molecule type" value="Genomic_DNA"/>
</dbReference>
<dbReference type="OrthoDB" id="1280899at2759"/>
<dbReference type="Proteomes" id="UP000639772">
    <property type="component" value="Unassembled WGS sequence"/>
</dbReference>
<evidence type="ECO:0000313" key="10">
    <source>
        <dbReference type="EMBL" id="KAG0449702.1"/>
    </source>
</evidence>
<keyword evidence="3" id="KW-1003">Cell membrane</keyword>
<keyword evidence="2" id="KW-0217">Developmental protein</keyword>
<evidence type="ECO:0000256" key="2">
    <source>
        <dbReference type="ARBA" id="ARBA00022473"/>
    </source>
</evidence>